<dbReference type="Pfam" id="PF00583">
    <property type="entry name" value="Acetyltransf_1"/>
    <property type="match status" value="1"/>
</dbReference>
<sequence length="175" mass="19710">MDLQLIELDADAIRAHLSDLRRILVDSVHDGAAVGFMAPLRDDEAEAFWLATVLPEVDQRRRVMLGALCERRIVGTVQLILSMPPNQRHRCEIAKMIVHPMARRRGIARRLMTKAMERAAESEKSLITLDTRSGDRAEPLYASLGFQVAGIIPGYAWDPDGQARHATTYRFRHLG</sequence>
<evidence type="ECO:0000256" key="2">
    <source>
        <dbReference type="ARBA" id="ARBA00023315"/>
    </source>
</evidence>
<dbReference type="InterPro" id="IPR050832">
    <property type="entry name" value="Bact_Acetyltransf"/>
</dbReference>
<protein>
    <submittedName>
        <fullName evidence="4">Acetyltransferase</fullName>
    </submittedName>
</protein>
<evidence type="ECO:0000313" key="4">
    <source>
        <dbReference type="EMBL" id="KTT72857.1"/>
    </source>
</evidence>
<evidence type="ECO:0000256" key="1">
    <source>
        <dbReference type="ARBA" id="ARBA00022679"/>
    </source>
</evidence>
<dbReference type="AlphaFoldDB" id="A0A147I3V7"/>
<feature type="domain" description="N-acetyltransferase" evidence="3">
    <location>
        <begin position="23"/>
        <end position="175"/>
    </location>
</feature>
<dbReference type="Proteomes" id="UP000072867">
    <property type="component" value="Unassembled WGS sequence"/>
</dbReference>
<dbReference type="InterPro" id="IPR016181">
    <property type="entry name" value="Acyl_CoA_acyltransferase"/>
</dbReference>
<dbReference type="RefSeq" id="WP_058732477.1">
    <property type="nucleotide sequence ID" value="NZ_LDTD01000023.1"/>
</dbReference>
<dbReference type="PANTHER" id="PTHR43877:SF1">
    <property type="entry name" value="ACETYLTRANSFERASE"/>
    <property type="match status" value="1"/>
</dbReference>
<dbReference type="Gene3D" id="3.40.630.30">
    <property type="match status" value="1"/>
</dbReference>
<keyword evidence="2" id="KW-0012">Acyltransferase</keyword>
<name>A0A147I3V7_9SPHN</name>
<accession>A0A147I3V7</accession>
<dbReference type="SUPFAM" id="SSF55729">
    <property type="entry name" value="Acyl-CoA N-acyltransferases (Nat)"/>
    <property type="match status" value="1"/>
</dbReference>
<keyword evidence="1 4" id="KW-0808">Transferase</keyword>
<dbReference type="PANTHER" id="PTHR43877">
    <property type="entry name" value="AMINOALKYLPHOSPHONATE N-ACETYLTRANSFERASE-RELATED-RELATED"/>
    <property type="match status" value="1"/>
</dbReference>
<evidence type="ECO:0000313" key="5">
    <source>
        <dbReference type="Proteomes" id="UP000072867"/>
    </source>
</evidence>
<organism evidence="4 5">
    <name type="scientific">Sphingomonas sanguinis</name>
    <dbReference type="NCBI Taxonomy" id="33051"/>
    <lineage>
        <taxon>Bacteria</taxon>
        <taxon>Pseudomonadati</taxon>
        <taxon>Pseudomonadota</taxon>
        <taxon>Alphaproteobacteria</taxon>
        <taxon>Sphingomonadales</taxon>
        <taxon>Sphingomonadaceae</taxon>
        <taxon>Sphingomonas</taxon>
    </lineage>
</organism>
<dbReference type="EMBL" id="LDTD01000023">
    <property type="protein sequence ID" value="KTT72857.1"/>
    <property type="molecule type" value="Genomic_DNA"/>
</dbReference>
<dbReference type="GO" id="GO:0016747">
    <property type="term" value="F:acyltransferase activity, transferring groups other than amino-acyl groups"/>
    <property type="evidence" value="ECO:0007669"/>
    <property type="project" value="InterPro"/>
</dbReference>
<dbReference type="STRING" id="33051.SB4_06540"/>
<dbReference type="InterPro" id="IPR000182">
    <property type="entry name" value="GNAT_dom"/>
</dbReference>
<comment type="caution">
    <text evidence="4">The sequence shown here is derived from an EMBL/GenBank/DDBJ whole genome shotgun (WGS) entry which is preliminary data.</text>
</comment>
<gene>
    <name evidence="4" type="ORF">NS319_03795</name>
</gene>
<evidence type="ECO:0000259" key="3">
    <source>
        <dbReference type="PROSITE" id="PS51186"/>
    </source>
</evidence>
<dbReference type="PROSITE" id="PS51186">
    <property type="entry name" value="GNAT"/>
    <property type="match status" value="1"/>
</dbReference>
<dbReference type="PATRIC" id="fig|33051.3.peg.1621"/>
<dbReference type="CDD" id="cd04301">
    <property type="entry name" value="NAT_SF"/>
    <property type="match status" value="1"/>
</dbReference>
<proteinExistence type="predicted"/>
<reference evidence="4 5" key="1">
    <citation type="journal article" date="2016" name="Front. Microbiol.">
        <title>Genomic Resource of Rice Seed Associated Bacteria.</title>
        <authorList>
            <person name="Midha S."/>
            <person name="Bansal K."/>
            <person name="Sharma S."/>
            <person name="Kumar N."/>
            <person name="Patil P.P."/>
            <person name="Chaudhry V."/>
            <person name="Patil P.B."/>
        </authorList>
    </citation>
    <scope>NUCLEOTIDE SEQUENCE [LARGE SCALE GENOMIC DNA]</scope>
    <source>
        <strain evidence="4 5">NS319</strain>
    </source>
</reference>